<evidence type="ECO:0000256" key="8">
    <source>
        <dbReference type="SAM" id="SignalP"/>
    </source>
</evidence>
<keyword evidence="3 7" id="KW-1133">Transmembrane helix</keyword>
<dbReference type="Pfam" id="PF00226">
    <property type="entry name" value="DnaJ"/>
    <property type="match status" value="1"/>
</dbReference>
<feature type="compositionally biased region" description="Basic and acidic residues" evidence="6">
    <location>
        <begin position="76"/>
        <end position="88"/>
    </location>
</feature>
<evidence type="ECO:0000259" key="9">
    <source>
        <dbReference type="PROSITE" id="PS50076"/>
    </source>
</evidence>
<accession>A0A2C5XZ54</accession>
<sequence>MKVSYLSIGLLSLLTSLAWTWSKEDREIFRIRDEIAAHEQHPLATFYDYLDLPPTASLDDINRAYRQKSRLLHPDKVKRQLKTDREAQQKAPKGGKAKVKKPSAAEERAAIKEASERQARLSLIVNILRGSSRDRYDHFLAHGFPLWKGTDYYYNRYRPGLGTVIVGLFALVGGGLHYLVLYMSWKRQREFVERYVRFARDTAWGGSLGIPMAETPAVASGTTSDDEAAPQVPMNRKQRRMQEKETRGRPKKSGRKVQGVSRDDSSGMGPSGVRKRVVAENGKILVVDSLGDVYLEEEDEDGNVQEFLLDPEELQQPRFKDTALVRVPMWLLSVTVGRLGPMSTKGEGDGGDSLTGDSDAAQPTPSTDSAEEEFEMVDKSTESLGRAKATGAQQTAKANKRKNRKR</sequence>
<keyword evidence="4 7" id="KW-0472">Membrane</keyword>
<feature type="region of interest" description="Disordered" evidence="6">
    <location>
        <begin position="76"/>
        <end position="107"/>
    </location>
</feature>
<feature type="compositionally biased region" description="Low complexity" evidence="6">
    <location>
        <begin position="386"/>
        <end position="397"/>
    </location>
</feature>
<dbReference type="OrthoDB" id="413400at2759"/>
<comment type="caution">
    <text evidence="10">The sequence shown here is derived from an EMBL/GenBank/DDBJ whole genome shotgun (WGS) entry which is preliminary data.</text>
</comment>
<dbReference type="AlphaFoldDB" id="A0A2C5XZ54"/>
<feature type="region of interest" description="Disordered" evidence="6">
    <location>
        <begin position="216"/>
        <end position="275"/>
    </location>
</feature>
<dbReference type="Proteomes" id="UP000226192">
    <property type="component" value="Unassembled WGS sequence"/>
</dbReference>
<keyword evidence="11" id="KW-1185">Reference proteome</keyword>
<feature type="domain" description="J" evidence="9">
    <location>
        <begin position="45"/>
        <end position="140"/>
    </location>
</feature>
<evidence type="ECO:0000313" key="10">
    <source>
        <dbReference type="EMBL" id="PHH60410.1"/>
    </source>
</evidence>
<protein>
    <recommendedName>
        <fullName evidence="9">J domain-containing protein</fullName>
    </recommendedName>
</protein>
<evidence type="ECO:0000256" key="2">
    <source>
        <dbReference type="ARBA" id="ARBA00022729"/>
    </source>
</evidence>
<keyword evidence="2 8" id="KW-0732">Signal</keyword>
<dbReference type="STRING" id="1399860.A0A2C5XZ54"/>
<feature type="signal peptide" evidence="8">
    <location>
        <begin position="1"/>
        <end position="22"/>
    </location>
</feature>
<dbReference type="Gene3D" id="1.10.287.110">
    <property type="entry name" value="DnaJ domain"/>
    <property type="match status" value="1"/>
</dbReference>
<dbReference type="InterPro" id="IPR052606">
    <property type="entry name" value="DnaJ_domain_protein"/>
</dbReference>
<evidence type="ECO:0000256" key="3">
    <source>
        <dbReference type="ARBA" id="ARBA00022989"/>
    </source>
</evidence>
<dbReference type="SMART" id="SM00271">
    <property type="entry name" value="DnaJ"/>
    <property type="match status" value="1"/>
</dbReference>
<dbReference type="PANTHER" id="PTHR44653">
    <property type="entry name" value="DNAJ HOMOLOG SUBFAMILY C MEMBER 1"/>
    <property type="match status" value="1"/>
</dbReference>
<feature type="chain" id="PRO_5013084104" description="J domain-containing protein" evidence="8">
    <location>
        <begin position="23"/>
        <end position="406"/>
    </location>
</feature>
<feature type="region of interest" description="Disordered" evidence="6">
    <location>
        <begin position="339"/>
        <end position="406"/>
    </location>
</feature>
<organism evidence="10 11">
    <name type="scientific">Ophiocordyceps australis</name>
    <dbReference type="NCBI Taxonomy" id="1399860"/>
    <lineage>
        <taxon>Eukaryota</taxon>
        <taxon>Fungi</taxon>
        <taxon>Dikarya</taxon>
        <taxon>Ascomycota</taxon>
        <taxon>Pezizomycotina</taxon>
        <taxon>Sordariomycetes</taxon>
        <taxon>Hypocreomycetidae</taxon>
        <taxon>Hypocreales</taxon>
        <taxon>Ophiocordycipitaceae</taxon>
        <taxon>Ophiocordyceps</taxon>
    </lineage>
</organism>
<evidence type="ECO:0000256" key="1">
    <source>
        <dbReference type="ARBA" id="ARBA00022692"/>
    </source>
</evidence>
<dbReference type="EMBL" id="NJET01000148">
    <property type="protein sequence ID" value="PHH60410.1"/>
    <property type="molecule type" value="Genomic_DNA"/>
</dbReference>
<dbReference type="PROSITE" id="PS50076">
    <property type="entry name" value="DNAJ_2"/>
    <property type="match status" value="1"/>
</dbReference>
<name>A0A2C5XZ54_9HYPO</name>
<evidence type="ECO:0000256" key="7">
    <source>
        <dbReference type="SAM" id="Phobius"/>
    </source>
</evidence>
<dbReference type="CDD" id="cd06257">
    <property type="entry name" value="DnaJ"/>
    <property type="match status" value="1"/>
</dbReference>
<reference evidence="10 11" key="1">
    <citation type="submission" date="2017-06" db="EMBL/GenBank/DDBJ databases">
        <title>Ant-infecting Ophiocordyceps genomes reveal a high diversity of potential behavioral manipulation genes and a possible major role for enterotoxins.</title>
        <authorList>
            <person name="De Bekker C."/>
            <person name="Evans H.C."/>
            <person name="Brachmann A."/>
            <person name="Hughes D.P."/>
        </authorList>
    </citation>
    <scope>NUCLEOTIDE SEQUENCE [LARGE SCALE GENOMIC DNA]</scope>
    <source>
        <strain evidence="10 11">Map64</strain>
    </source>
</reference>
<comment type="subcellular location">
    <subcellularLocation>
        <location evidence="5">Endomembrane system</location>
        <topology evidence="5">Single-pass membrane protein</topology>
    </subcellularLocation>
</comment>
<dbReference type="InterPro" id="IPR001623">
    <property type="entry name" value="DnaJ_domain"/>
</dbReference>
<evidence type="ECO:0000256" key="4">
    <source>
        <dbReference type="ARBA" id="ARBA00023136"/>
    </source>
</evidence>
<dbReference type="InterPro" id="IPR036869">
    <property type="entry name" value="J_dom_sf"/>
</dbReference>
<keyword evidence="1 7" id="KW-0812">Transmembrane</keyword>
<dbReference type="SUPFAM" id="SSF46565">
    <property type="entry name" value="Chaperone J-domain"/>
    <property type="match status" value="2"/>
</dbReference>
<feature type="transmembrane region" description="Helical" evidence="7">
    <location>
        <begin position="160"/>
        <end position="181"/>
    </location>
</feature>
<dbReference type="GO" id="GO:0012505">
    <property type="term" value="C:endomembrane system"/>
    <property type="evidence" value="ECO:0007669"/>
    <property type="project" value="UniProtKB-SubCell"/>
</dbReference>
<dbReference type="PANTHER" id="PTHR44653:SF2">
    <property type="entry name" value="DNAJ HOMOLOG SUBFAMILY C MEMBER 1"/>
    <property type="match status" value="1"/>
</dbReference>
<evidence type="ECO:0000256" key="5">
    <source>
        <dbReference type="ARBA" id="ARBA00037847"/>
    </source>
</evidence>
<gene>
    <name evidence="10" type="ORF">CDD81_1688</name>
</gene>
<proteinExistence type="predicted"/>
<evidence type="ECO:0000256" key="6">
    <source>
        <dbReference type="SAM" id="MobiDB-lite"/>
    </source>
</evidence>
<evidence type="ECO:0000313" key="11">
    <source>
        <dbReference type="Proteomes" id="UP000226192"/>
    </source>
</evidence>